<dbReference type="PANTHER" id="PTHR45661:SF3">
    <property type="entry name" value="IG-LIKE DOMAIN-CONTAINING PROTEIN"/>
    <property type="match status" value="1"/>
</dbReference>
<accession>A0A2U3L523</accession>
<dbReference type="OrthoDB" id="3171015at2"/>
<dbReference type="InterPro" id="IPR026906">
    <property type="entry name" value="LRR_5"/>
</dbReference>
<dbReference type="PANTHER" id="PTHR45661">
    <property type="entry name" value="SURFACE ANTIGEN"/>
    <property type="match status" value="1"/>
</dbReference>
<feature type="signal peptide" evidence="1">
    <location>
        <begin position="1"/>
        <end position="32"/>
    </location>
</feature>
<dbReference type="AlphaFoldDB" id="A0A2U3L523"/>
<dbReference type="EMBL" id="OMOF01000306">
    <property type="protein sequence ID" value="SPF46950.1"/>
    <property type="molecule type" value="Genomic_DNA"/>
</dbReference>
<evidence type="ECO:0000256" key="1">
    <source>
        <dbReference type="SAM" id="SignalP"/>
    </source>
</evidence>
<evidence type="ECO:0000259" key="2">
    <source>
        <dbReference type="Pfam" id="PF07532"/>
    </source>
</evidence>
<dbReference type="Pfam" id="PF13306">
    <property type="entry name" value="LRR_5"/>
    <property type="match status" value="2"/>
</dbReference>
<evidence type="ECO:0000313" key="4">
    <source>
        <dbReference type="Proteomes" id="UP000238916"/>
    </source>
</evidence>
<dbReference type="InterPro" id="IPR053139">
    <property type="entry name" value="Surface_bspA-like"/>
</dbReference>
<feature type="chain" id="PRO_5015589238" description="Bacterial Ig-like domain-containing protein" evidence="1">
    <location>
        <begin position="33"/>
        <end position="607"/>
    </location>
</feature>
<feature type="domain" description="Bacterial Ig-like" evidence="2">
    <location>
        <begin position="533"/>
        <end position="588"/>
    </location>
</feature>
<dbReference type="Gene3D" id="3.80.10.10">
    <property type="entry name" value="Ribonuclease Inhibitor"/>
    <property type="match status" value="2"/>
</dbReference>
<gene>
    <name evidence="3" type="ORF">SBF1_3740001</name>
</gene>
<keyword evidence="1" id="KW-0732">Signal</keyword>
<protein>
    <recommendedName>
        <fullName evidence="2">Bacterial Ig-like domain-containing protein</fullName>
    </recommendedName>
</protein>
<name>A0A2U3L523_9FIRM</name>
<dbReference type="SUPFAM" id="SSF52058">
    <property type="entry name" value="L domain-like"/>
    <property type="match status" value="2"/>
</dbReference>
<dbReference type="InterPro" id="IPR011081">
    <property type="entry name" value="Big_4"/>
</dbReference>
<dbReference type="Proteomes" id="UP000238916">
    <property type="component" value="Unassembled WGS sequence"/>
</dbReference>
<dbReference type="Pfam" id="PF07532">
    <property type="entry name" value="Big_4"/>
    <property type="match status" value="1"/>
</dbReference>
<organism evidence="3 4">
    <name type="scientific">Candidatus Desulfosporosinus infrequens</name>
    <dbReference type="NCBI Taxonomy" id="2043169"/>
    <lineage>
        <taxon>Bacteria</taxon>
        <taxon>Bacillati</taxon>
        <taxon>Bacillota</taxon>
        <taxon>Clostridia</taxon>
        <taxon>Eubacteriales</taxon>
        <taxon>Desulfitobacteriaceae</taxon>
        <taxon>Desulfosporosinus</taxon>
    </lineage>
</organism>
<sequence length="607" mass="62064">MTMLKISKVITTFLISLMMMTILLCYSTPVQAAQDGDFTYAITNDQAQITSYTGAGGAVTIPSTLGGFPVTSIGNSAFDEFWALGIDTITSISIPQGVTSIGDYAFYCCGDLTSINIPQGVTSMGNYAFFRCNSLTSISLPQGLISIGGFAFYGCDSLTSLSIPQRVSSIGDFAFAWCSGLTAFTVAVDNSKYASINGVLFNKTGTNLIEWPGGLTGNISIPPGVTSIGNDAFVGCTGITSISIPQGVTSIGDGAFTNCTGLKSISMPQGITSIGDGAFSYCTGLTSISIPQEVTSIGDGAFTNCTGLTGICIPQGVTSISDGVFTNCTGLTSISIPKGVISIGNYSFSGCTGINSISIPQGVTIIGASAFGWCTGLDSITFNSPTTIISDYGNGAAIPVTTTIIGFAPSTAKDYATKYNIKFEAIDASSTQQGNIPVGTVIFGNGQALDLGYANNSAHTAEVIQDVVGGGIYVITSAGQVINNNTGAILTDLSALPAVTYKDANGNVKHFASADGPEIDGSSGTTATVSSVAPVSVNTTALVSPVLPVTVTAVMSDGTTQNVAVNWMYISPSLYANAQVFTETGIITNSTVKATAIVTVKIPVLLP</sequence>
<proteinExistence type="predicted"/>
<reference evidence="4" key="1">
    <citation type="submission" date="2018-02" db="EMBL/GenBank/DDBJ databases">
        <authorList>
            <person name="Hausmann B."/>
        </authorList>
    </citation>
    <scope>NUCLEOTIDE SEQUENCE [LARGE SCALE GENOMIC DNA]</scope>
    <source>
        <strain evidence="4">Peat soil MAG SbF1</strain>
    </source>
</reference>
<evidence type="ECO:0000313" key="3">
    <source>
        <dbReference type="EMBL" id="SPF46950.1"/>
    </source>
</evidence>
<dbReference type="InterPro" id="IPR032675">
    <property type="entry name" value="LRR_dom_sf"/>
</dbReference>